<sequence length="269" mass="31959">MVQKLYDSDFFIAKKQSIKVEPRIPQQNYPEHTHNFDEIVIVTKGKGRHILNGYPHELYQGMILYIEAKDHHLYENVQDLHLTNILLRSCDSFQFLNNIRFLLLSIKPQQSCYQVLHKKHAPFVFSLVDKLKSQSLESIPQQESLFFQLLSLLQQYQYDDKGIGSTEEKGRQLLRWLAYHFNEKIDWEEIAQQFSLPIRTLHRYIRNSTGYSPQHYISKLRLAEAYYQLRYTDKNIITIAYDCGFNDGSYFSTCFKNEFMISPRDVRNV</sequence>
<dbReference type="PANTHER" id="PTHR43280">
    <property type="entry name" value="ARAC-FAMILY TRANSCRIPTIONAL REGULATOR"/>
    <property type="match status" value="1"/>
</dbReference>
<evidence type="ECO:0000256" key="2">
    <source>
        <dbReference type="ARBA" id="ARBA00023125"/>
    </source>
</evidence>
<evidence type="ECO:0000256" key="3">
    <source>
        <dbReference type="ARBA" id="ARBA00023163"/>
    </source>
</evidence>
<dbReference type="PANTHER" id="PTHR43280:SF28">
    <property type="entry name" value="HTH-TYPE TRANSCRIPTIONAL ACTIVATOR RHAS"/>
    <property type="match status" value="1"/>
</dbReference>
<dbReference type="SMART" id="SM00342">
    <property type="entry name" value="HTH_ARAC"/>
    <property type="match status" value="1"/>
</dbReference>
<gene>
    <name evidence="5" type="ORF">OA57_07750</name>
</gene>
<dbReference type="STRING" id="505317.OA57_07750"/>
<name>A0A0A3B9I3_9PAST</name>
<dbReference type="InterPro" id="IPR018060">
    <property type="entry name" value="HTH_AraC"/>
</dbReference>
<dbReference type="InterPro" id="IPR009057">
    <property type="entry name" value="Homeodomain-like_sf"/>
</dbReference>
<dbReference type="GO" id="GO:0003700">
    <property type="term" value="F:DNA-binding transcription factor activity"/>
    <property type="evidence" value="ECO:0007669"/>
    <property type="project" value="InterPro"/>
</dbReference>
<dbReference type="GO" id="GO:0043565">
    <property type="term" value="F:sequence-specific DNA binding"/>
    <property type="evidence" value="ECO:0007669"/>
    <property type="project" value="InterPro"/>
</dbReference>
<dbReference type="Gene3D" id="1.10.10.60">
    <property type="entry name" value="Homeodomain-like"/>
    <property type="match status" value="2"/>
</dbReference>
<protein>
    <recommendedName>
        <fullName evidence="4">HTH araC/xylS-type domain-containing protein</fullName>
    </recommendedName>
</protein>
<dbReference type="RefSeq" id="WP_034615919.1">
    <property type="nucleotide sequence ID" value="NZ_JSUM01000012.1"/>
</dbReference>
<keyword evidence="3" id="KW-0804">Transcription</keyword>
<reference evidence="5 6" key="1">
    <citation type="submission" date="2014-11" db="EMBL/GenBank/DDBJ databases">
        <title>Draft genome sequence of Chelonobacter oris 1662T, associated with respiratory disease in Hermann's Tortoises.</title>
        <authorList>
            <person name="Kudirkiene E."/>
            <person name="Hansen M.J."/>
            <person name="Bojesen A.M."/>
        </authorList>
    </citation>
    <scope>NUCLEOTIDE SEQUENCE [LARGE SCALE GENOMIC DNA]</scope>
    <source>
        <strain evidence="5 6">1662</strain>
    </source>
</reference>
<dbReference type="Proteomes" id="UP000030380">
    <property type="component" value="Unassembled WGS sequence"/>
</dbReference>
<dbReference type="NCBIfam" id="NF010028">
    <property type="entry name" value="PRK13503.1"/>
    <property type="match status" value="1"/>
</dbReference>
<organism evidence="5 6">
    <name type="scientific">Chelonobacter oris</name>
    <dbReference type="NCBI Taxonomy" id="505317"/>
    <lineage>
        <taxon>Bacteria</taxon>
        <taxon>Pseudomonadati</taxon>
        <taxon>Pseudomonadota</taxon>
        <taxon>Gammaproteobacteria</taxon>
        <taxon>Pasteurellales</taxon>
        <taxon>Pasteurellaceae</taxon>
        <taxon>Chelonobacter</taxon>
    </lineage>
</organism>
<dbReference type="AlphaFoldDB" id="A0A0A3B9I3"/>
<evidence type="ECO:0000259" key="4">
    <source>
        <dbReference type="PROSITE" id="PS01124"/>
    </source>
</evidence>
<dbReference type="PROSITE" id="PS01124">
    <property type="entry name" value="HTH_ARAC_FAMILY_2"/>
    <property type="match status" value="1"/>
</dbReference>
<dbReference type="SUPFAM" id="SSF46689">
    <property type="entry name" value="Homeodomain-like"/>
    <property type="match status" value="2"/>
</dbReference>
<evidence type="ECO:0000313" key="6">
    <source>
        <dbReference type="Proteomes" id="UP000030380"/>
    </source>
</evidence>
<accession>A0A0A3B9I3</accession>
<dbReference type="InterPro" id="IPR011051">
    <property type="entry name" value="RmlC_Cupin_sf"/>
</dbReference>
<dbReference type="InterPro" id="IPR014710">
    <property type="entry name" value="RmlC-like_jellyroll"/>
</dbReference>
<dbReference type="Pfam" id="PF12833">
    <property type="entry name" value="HTH_18"/>
    <property type="match status" value="1"/>
</dbReference>
<dbReference type="SUPFAM" id="SSF51182">
    <property type="entry name" value="RmlC-like cupins"/>
    <property type="match status" value="1"/>
</dbReference>
<dbReference type="OrthoDB" id="2547276at2"/>
<keyword evidence="6" id="KW-1185">Reference proteome</keyword>
<keyword evidence="2" id="KW-0238">DNA-binding</keyword>
<feature type="domain" description="HTH araC/xylS-type" evidence="4">
    <location>
        <begin position="171"/>
        <end position="269"/>
    </location>
</feature>
<evidence type="ECO:0000313" key="5">
    <source>
        <dbReference type="EMBL" id="KGQ70214.1"/>
    </source>
</evidence>
<proteinExistence type="predicted"/>
<comment type="caution">
    <text evidence="5">The sequence shown here is derived from an EMBL/GenBank/DDBJ whole genome shotgun (WGS) entry which is preliminary data.</text>
</comment>
<dbReference type="Gene3D" id="2.60.120.10">
    <property type="entry name" value="Jelly Rolls"/>
    <property type="match status" value="1"/>
</dbReference>
<dbReference type="InterPro" id="IPR003313">
    <property type="entry name" value="AraC-bd"/>
</dbReference>
<evidence type="ECO:0000256" key="1">
    <source>
        <dbReference type="ARBA" id="ARBA00023015"/>
    </source>
</evidence>
<dbReference type="Pfam" id="PF02311">
    <property type="entry name" value="AraC_binding"/>
    <property type="match status" value="1"/>
</dbReference>
<dbReference type="EMBL" id="JSUM01000012">
    <property type="protein sequence ID" value="KGQ70214.1"/>
    <property type="molecule type" value="Genomic_DNA"/>
</dbReference>
<keyword evidence="1" id="KW-0805">Transcription regulation</keyword>